<name>A0A1F5SWC3_9BACT</name>
<dbReference type="Proteomes" id="UP000179001">
    <property type="component" value="Unassembled WGS sequence"/>
</dbReference>
<keyword evidence="4" id="KW-0699">rRNA-binding</keyword>
<dbReference type="GO" id="GO:0019843">
    <property type="term" value="F:rRNA binding"/>
    <property type="evidence" value="ECO:0007669"/>
    <property type="project" value="UniProtKB-UniRule"/>
</dbReference>
<dbReference type="EMBL" id="MFGJ01000008">
    <property type="protein sequence ID" value="OGF31035.1"/>
    <property type="molecule type" value="Genomic_DNA"/>
</dbReference>
<dbReference type="Pfam" id="PF00276">
    <property type="entry name" value="Ribosomal_L23"/>
    <property type="match status" value="1"/>
</dbReference>
<comment type="subunit">
    <text evidence="4">Part of the 50S ribosomal subunit. Contacts protein L29, and trigger factor when it is bound to the ribosome.</text>
</comment>
<dbReference type="GO" id="GO:0003735">
    <property type="term" value="F:structural constituent of ribosome"/>
    <property type="evidence" value="ECO:0007669"/>
    <property type="project" value="InterPro"/>
</dbReference>
<dbReference type="STRING" id="1798002.A2478_00870"/>
<dbReference type="HAMAP" id="MF_01369_B">
    <property type="entry name" value="Ribosomal_uL23_B"/>
    <property type="match status" value="1"/>
</dbReference>
<keyword evidence="4" id="KW-0694">RNA-binding</keyword>
<dbReference type="InterPro" id="IPR012678">
    <property type="entry name" value="Ribosomal_uL23/eL15/eS24_sf"/>
</dbReference>
<dbReference type="InterPro" id="IPR012677">
    <property type="entry name" value="Nucleotide-bd_a/b_plait_sf"/>
</dbReference>
<organism evidence="5 6">
    <name type="scientific">Candidatus Falkowbacteria bacterium RIFOXYC2_FULL_36_12</name>
    <dbReference type="NCBI Taxonomy" id="1798002"/>
    <lineage>
        <taxon>Bacteria</taxon>
        <taxon>Candidatus Falkowiibacteriota</taxon>
    </lineage>
</organism>
<sequence>MLERPLVTEKVTDLGAFKKYVFAVPTNATKNEVEKAVKSIYGVSPVKVNIVNVKGKMVRSGKKYGKRKDFRKAIVTLGGEDKIEIYEGV</sequence>
<reference evidence="5 6" key="1">
    <citation type="journal article" date="2016" name="Nat. Commun.">
        <title>Thousands of microbial genomes shed light on interconnected biogeochemical processes in an aquifer system.</title>
        <authorList>
            <person name="Anantharaman K."/>
            <person name="Brown C.T."/>
            <person name="Hug L.A."/>
            <person name="Sharon I."/>
            <person name="Castelle C.J."/>
            <person name="Probst A.J."/>
            <person name="Thomas B.C."/>
            <person name="Singh A."/>
            <person name="Wilkins M.J."/>
            <person name="Karaoz U."/>
            <person name="Brodie E.L."/>
            <person name="Williams K.H."/>
            <person name="Hubbard S.S."/>
            <person name="Banfield J.F."/>
        </authorList>
    </citation>
    <scope>NUCLEOTIDE SEQUENCE [LARGE SCALE GENOMIC DNA]</scope>
</reference>
<dbReference type="GO" id="GO:0006412">
    <property type="term" value="P:translation"/>
    <property type="evidence" value="ECO:0007669"/>
    <property type="project" value="UniProtKB-UniRule"/>
</dbReference>
<evidence type="ECO:0000256" key="1">
    <source>
        <dbReference type="ARBA" id="ARBA00006700"/>
    </source>
</evidence>
<dbReference type="InterPro" id="IPR013025">
    <property type="entry name" value="Ribosomal_uL23-like"/>
</dbReference>
<accession>A0A1F5SWC3</accession>
<comment type="similarity">
    <text evidence="1 4">Belongs to the universal ribosomal protein uL23 family.</text>
</comment>
<keyword evidence="2 4" id="KW-0689">Ribosomal protein</keyword>
<dbReference type="Gene3D" id="3.30.70.330">
    <property type="match status" value="1"/>
</dbReference>
<dbReference type="GO" id="GO:1990904">
    <property type="term" value="C:ribonucleoprotein complex"/>
    <property type="evidence" value="ECO:0007669"/>
    <property type="project" value="UniProtKB-KW"/>
</dbReference>
<evidence type="ECO:0000256" key="3">
    <source>
        <dbReference type="ARBA" id="ARBA00023274"/>
    </source>
</evidence>
<gene>
    <name evidence="4" type="primary">rplW</name>
    <name evidence="5" type="ORF">A2478_00870</name>
</gene>
<dbReference type="SUPFAM" id="SSF54189">
    <property type="entry name" value="Ribosomal proteins S24e, L23 and L15e"/>
    <property type="match status" value="1"/>
</dbReference>
<evidence type="ECO:0000313" key="5">
    <source>
        <dbReference type="EMBL" id="OGF31035.1"/>
    </source>
</evidence>
<dbReference type="AlphaFoldDB" id="A0A1F5SWC3"/>
<evidence type="ECO:0000256" key="2">
    <source>
        <dbReference type="ARBA" id="ARBA00022980"/>
    </source>
</evidence>
<comment type="function">
    <text evidence="4">One of the early assembly proteins it binds 23S rRNA. One of the proteins that surrounds the polypeptide exit tunnel on the outside of the ribosome. Forms the main docking site for trigger factor binding to the ribosome.</text>
</comment>
<protein>
    <recommendedName>
        <fullName evidence="4">Large ribosomal subunit protein uL23</fullName>
    </recommendedName>
</protein>
<keyword evidence="3 4" id="KW-0687">Ribonucleoprotein</keyword>
<proteinExistence type="inferred from homology"/>
<comment type="caution">
    <text evidence="5">The sequence shown here is derived from an EMBL/GenBank/DDBJ whole genome shotgun (WGS) entry which is preliminary data.</text>
</comment>
<evidence type="ECO:0000256" key="4">
    <source>
        <dbReference type="HAMAP-Rule" id="MF_01369"/>
    </source>
</evidence>
<dbReference type="NCBIfam" id="NF004363">
    <property type="entry name" value="PRK05738.2-4"/>
    <property type="match status" value="1"/>
</dbReference>
<evidence type="ECO:0000313" key="6">
    <source>
        <dbReference type="Proteomes" id="UP000179001"/>
    </source>
</evidence>
<dbReference type="GO" id="GO:0005840">
    <property type="term" value="C:ribosome"/>
    <property type="evidence" value="ECO:0007669"/>
    <property type="project" value="UniProtKB-KW"/>
</dbReference>